<keyword evidence="2" id="KW-1185">Reference proteome</keyword>
<sequence>QAEALCSKVYLKTGDLLSNFGASSRLHHGTLDERSGTSRSTATWKPSTTSGHLTLVYERLSAHMATQHNNVIIRLNHHILWNVHILFTRKTKLNASVALI</sequence>
<organism evidence="1 2">
    <name type="scientific">Allacma fusca</name>
    <dbReference type="NCBI Taxonomy" id="39272"/>
    <lineage>
        <taxon>Eukaryota</taxon>
        <taxon>Metazoa</taxon>
        <taxon>Ecdysozoa</taxon>
        <taxon>Arthropoda</taxon>
        <taxon>Hexapoda</taxon>
        <taxon>Collembola</taxon>
        <taxon>Symphypleona</taxon>
        <taxon>Sminthuridae</taxon>
        <taxon>Allacma</taxon>
    </lineage>
</organism>
<feature type="non-terminal residue" evidence="1">
    <location>
        <position position="1"/>
    </location>
</feature>
<reference evidence="1" key="1">
    <citation type="submission" date="2021-06" db="EMBL/GenBank/DDBJ databases">
        <authorList>
            <person name="Hodson N. C."/>
            <person name="Mongue J. A."/>
            <person name="Jaron S. K."/>
        </authorList>
    </citation>
    <scope>NUCLEOTIDE SEQUENCE</scope>
</reference>
<protein>
    <submittedName>
        <fullName evidence="1">Uncharacterized protein</fullName>
    </submittedName>
</protein>
<dbReference type="EMBL" id="CAJVCH010548370">
    <property type="protein sequence ID" value="CAG7828688.1"/>
    <property type="molecule type" value="Genomic_DNA"/>
</dbReference>
<name>A0A8J2PPC9_9HEXA</name>
<evidence type="ECO:0000313" key="1">
    <source>
        <dbReference type="EMBL" id="CAG7828688.1"/>
    </source>
</evidence>
<dbReference type="AlphaFoldDB" id="A0A8J2PPC9"/>
<proteinExistence type="predicted"/>
<evidence type="ECO:0000313" key="2">
    <source>
        <dbReference type="Proteomes" id="UP000708208"/>
    </source>
</evidence>
<dbReference type="Proteomes" id="UP000708208">
    <property type="component" value="Unassembled WGS sequence"/>
</dbReference>
<comment type="caution">
    <text evidence="1">The sequence shown here is derived from an EMBL/GenBank/DDBJ whole genome shotgun (WGS) entry which is preliminary data.</text>
</comment>
<gene>
    <name evidence="1" type="ORF">AFUS01_LOCUS38597</name>
</gene>
<accession>A0A8J2PPC9</accession>